<geneLocation type="plasmid" evidence="1">
    <name>pJB37</name>
</geneLocation>
<evidence type="ECO:0000313" key="1">
    <source>
        <dbReference type="EMBL" id="ARD70455.1"/>
    </source>
</evidence>
<sequence length="84" mass="9206">MSMMEEFNGRPLTDELRRLARKSIGDCQTVMVLAADAIQNRTPADFKGRPLHLALGSLAHRNMGDAKTAMLVAADVLEARLTQP</sequence>
<name>A0A1V0M6D3_PSEAI</name>
<reference evidence="1" key="1">
    <citation type="submission" date="2017-01" db="EMBL/GenBank/DDBJ databases">
        <title>Complete nucleotide sequence of an IncP-2 blaVIM-2-harboring megaplasmid from Pseudomonas aeruginosa.</title>
        <authorList>
            <person name="Botelho J."/>
            <person name="Grosso F."/>
            <person name="Mabrouk A."/>
            <person name="Peixe L."/>
        </authorList>
    </citation>
    <scope>NUCLEOTIDE SEQUENCE</scope>
    <source>
        <strain evidence="1">FFUP_PS_37</strain>
        <plasmid evidence="1">pJB37</plasmid>
    </source>
</reference>
<dbReference type="AlphaFoldDB" id="A0A1V0M6D3"/>
<organism evidence="1">
    <name type="scientific">Pseudomonas aeruginosa</name>
    <dbReference type="NCBI Taxonomy" id="287"/>
    <lineage>
        <taxon>Bacteria</taxon>
        <taxon>Pseudomonadati</taxon>
        <taxon>Pseudomonadota</taxon>
        <taxon>Gammaproteobacteria</taxon>
        <taxon>Pseudomonadales</taxon>
        <taxon>Pseudomonadaceae</taxon>
        <taxon>Pseudomonas</taxon>
    </lineage>
</organism>
<dbReference type="EMBL" id="KY494864">
    <property type="protein sequence ID" value="ARD70455.1"/>
    <property type="molecule type" value="Genomic_DNA"/>
</dbReference>
<keyword evidence="1" id="KW-0614">Plasmid</keyword>
<accession>A0A1V0M6D3</accession>
<protein>
    <submittedName>
        <fullName evidence="1">Uncharacterized protein</fullName>
    </submittedName>
</protein>
<proteinExistence type="predicted"/>